<name>A0A1B2F2W6_PSEPU</name>
<evidence type="ECO:0000313" key="8">
    <source>
        <dbReference type="EMBL" id="ANY86541.1"/>
    </source>
</evidence>
<protein>
    <submittedName>
        <fullName evidence="8">Putative transport protein HsrA</fullName>
    </submittedName>
</protein>
<proteinExistence type="predicted"/>
<organism evidence="8">
    <name type="scientific">Pseudomonas putida</name>
    <name type="common">Arthrobacter siderocapsulatus</name>
    <dbReference type="NCBI Taxonomy" id="303"/>
    <lineage>
        <taxon>Bacteria</taxon>
        <taxon>Pseudomonadati</taxon>
        <taxon>Pseudomonadota</taxon>
        <taxon>Gammaproteobacteria</taxon>
        <taxon>Pseudomonadales</taxon>
        <taxon>Pseudomonadaceae</taxon>
        <taxon>Pseudomonas</taxon>
    </lineage>
</organism>
<keyword evidence="2" id="KW-0813">Transport</keyword>
<feature type="transmembrane region" description="Helical" evidence="6">
    <location>
        <begin position="18"/>
        <end position="37"/>
    </location>
</feature>
<dbReference type="PANTHER" id="PTHR42718">
    <property type="entry name" value="MAJOR FACILITATOR SUPERFAMILY MULTIDRUG TRANSPORTER MFSC"/>
    <property type="match status" value="1"/>
</dbReference>
<evidence type="ECO:0000256" key="3">
    <source>
        <dbReference type="ARBA" id="ARBA00022692"/>
    </source>
</evidence>
<dbReference type="EMBL" id="CP016634">
    <property type="protein sequence ID" value="ANY86541.1"/>
    <property type="molecule type" value="Genomic_DNA"/>
</dbReference>
<feature type="transmembrane region" description="Helical" evidence="6">
    <location>
        <begin position="290"/>
        <end position="310"/>
    </location>
</feature>
<gene>
    <name evidence="8" type="primary">hsrA_1</name>
    <name evidence="8" type="ORF">IEC33019_0967</name>
</gene>
<evidence type="ECO:0000256" key="5">
    <source>
        <dbReference type="ARBA" id="ARBA00023136"/>
    </source>
</evidence>
<keyword evidence="5 6" id="KW-0472">Membrane</keyword>
<dbReference type="GO" id="GO:0022857">
    <property type="term" value="F:transmembrane transporter activity"/>
    <property type="evidence" value="ECO:0007669"/>
    <property type="project" value="InterPro"/>
</dbReference>
<feature type="domain" description="Major facilitator superfamily (MFS) profile" evidence="7">
    <location>
        <begin position="1"/>
        <end position="376"/>
    </location>
</feature>
<dbReference type="InterPro" id="IPR036259">
    <property type="entry name" value="MFS_trans_sf"/>
</dbReference>
<evidence type="ECO:0000259" key="7">
    <source>
        <dbReference type="PROSITE" id="PS50850"/>
    </source>
</evidence>
<accession>A0A1B2F2W6</accession>
<dbReference type="Gene3D" id="1.20.1250.20">
    <property type="entry name" value="MFS general substrate transporter like domains"/>
    <property type="match status" value="1"/>
</dbReference>
<feature type="transmembrane region" description="Helical" evidence="6">
    <location>
        <begin position="76"/>
        <end position="94"/>
    </location>
</feature>
<dbReference type="GO" id="GO:0016020">
    <property type="term" value="C:membrane"/>
    <property type="evidence" value="ECO:0007669"/>
    <property type="project" value="UniProtKB-SubCell"/>
</dbReference>
<dbReference type="InterPro" id="IPR020846">
    <property type="entry name" value="MFS_dom"/>
</dbReference>
<dbReference type="RefSeq" id="WP_070091580.1">
    <property type="nucleotide sequence ID" value="NZ_CP016634.1"/>
</dbReference>
<dbReference type="InterPro" id="IPR011701">
    <property type="entry name" value="MFS"/>
</dbReference>
<feature type="transmembrane region" description="Helical" evidence="6">
    <location>
        <begin position="43"/>
        <end position="64"/>
    </location>
</feature>
<feature type="transmembrane region" description="Helical" evidence="6">
    <location>
        <begin position="231"/>
        <end position="255"/>
    </location>
</feature>
<feature type="transmembrane region" description="Helical" evidence="6">
    <location>
        <begin position="200"/>
        <end position="225"/>
    </location>
</feature>
<reference evidence="8" key="1">
    <citation type="submission" date="2016-07" db="EMBL/GenBank/DDBJ databases">
        <title>New class B carbapenemase carried by novel plasmid in Pseudomonas putida enviromental strain in eastern Amazonia.</title>
        <authorList>
            <person name="Souza C.O."/>
            <person name="Lima K.V."/>
            <person name="Brasiliense D.M."/>
            <person name="Perez-Chaparro P.J."/>
            <person name="Mamizuka E.M."/>
            <person name="Lima M.O."/>
            <person name="Lima L.N."/>
            <person name="McCulloch J.A."/>
        </authorList>
    </citation>
    <scope>NUCLEOTIDE SEQUENCE [LARGE SCALE GENOMIC DNA]</scope>
    <source>
        <strain evidence="8">IEC33019</strain>
    </source>
</reference>
<dbReference type="PROSITE" id="PS50850">
    <property type="entry name" value="MFS"/>
    <property type="match status" value="1"/>
</dbReference>
<feature type="transmembrane region" description="Helical" evidence="6">
    <location>
        <begin position="162"/>
        <end position="179"/>
    </location>
</feature>
<evidence type="ECO:0000256" key="4">
    <source>
        <dbReference type="ARBA" id="ARBA00022989"/>
    </source>
</evidence>
<comment type="subcellular location">
    <subcellularLocation>
        <location evidence="1">Membrane</location>
        <topology evidence="1">Multi-pass membrane protein</topology>
    </subcellularLocation>
</comment>
<dbReference type="PRINTS" id="PR01036">
    <property type="entry name" value="TCRTETB"/>
</dbReference>
<feature type="transmembrane region" description="Helical" evidence="6">
    <location>
        <begin position="137"/>
        <end position="156"/>
    </location>
</feature>
<evidence type="ECO:0000256" key="2">
    <source>
        <dbReference type="ARBA" id="ARBA00022448"/>
    </source>
</evidence>
<feature type="transmembrane region" description="Helical" evidence="6">
    <location>
        <begin position="106"/>
        <end position="125"/>
    </location>
</feature>
<dbReference type="PANTHER" id="PTHR42718:SF9">
    <property type="entry name" value="MAJOR FACILITATOR SUPERFAMILY MULTIDRUG TRANSPORTER MFSC"/>
    <property type="match status" value="1"/>
</dbReference>
<keyword evidence="4 6" id="KW-1133">Transmembrane helix</keyword>
<evidence type="ECO:0000256" key="1">
    <source>
        <dbReference type="ARBA" id="ARBA00004141"/>
    </source>
</evidence>
<evidence type="ECO:0000256" key="6">
    <source>
        <dbReference type="SAM" id="Phobius"/>
    </source>
</evidence>
<feature type="transmembrane region" description="Helical" evidence="6">
    <location>
        <begin position="267"/>
        <end position="284"/>
    </location>
</feature>
<dbReference type="AlphaFoldDB" id="A0A1B2F2W6"/>
<dbReference type="SUPFAM" id="SSF103473">
    <property type="entry name" value="MFS general substrate transporter"/>
    <property type="match status" value="1"/>
</dbReference>
<dbReference type="Pfam" id="PF07690">
    <property type="entry name" value="MFS_1"/>
    <property type="match status" value="1"/>
</dbReference>
<sequence length="376" mass="39163">MALLPCAALGERLGYRRVFGWGVWLFTGASVLCALSPSLPCLIAGRFLQGLGGAAVMALGMALIRRVVTHRRLGVAIGWNALAVALSSAAGPVIGAGRLTIAQWPWLFAAPLPLAAAVLFASRALPDSSCTSHALDFISMLLNAGAFAALIAAAGVATSSPAAAGALLAGAFIQLWLLVRREKTKAAPLLPLDLLACRSLRLSVISSILCFAGQTAGMVALSFFLQHTLGLGAWMAGLLLAPWPLMVALTAPFAGRLADRAPTTGQCLLGGLCLAIGLGAASQVQTTGSALMLVPLSLLCGFGFSLFNVANNRNLPRNAHLQPIKPSAAPTVPRLFSPCLTLVSRFFILPAKRSLPRMAEIQKKLRCALNITMLSQ</sequence>
<dbReference type="Gene3D" id="1.20.1720.10">
    <property type="entry name" value="Multidrug resistance protein D"/>
    <property type="match status" value="1"/>
</dbReference>
<keyword evidence="3 6" id="KW-0812">Transmembrane</keyword>